<dbReference type="PANTHER" id="PTHR34610">
    <property type="entry name" value="SSL7007 PROTEIN"/>
    <property type="match status" value="1"/>
</dbReference>
<dbReference type="AlphaFoldDB" id="T0ZNA2"/>
<dbReference type="PANTHER" id="PTHR34610:SF4">
    <property type="entry name" value="SLL8027 PROTEIN"/>
    <property type="match status" value="1"/>
</dbReference>
<proteinExistence type="predicted"/>
<dbReference type="InterPro" id="IPR029060">
    <property type="entry name" value="PIN-like_dom_sf"/>
</dbReference>
<feature type="non-terminal residue" evidence="2">
    <location>
        <position position="152"/>
    </location>
</feature>
<dbReference type="EMBL" id="AUZY01008411">
    <property type="protein sequence ID" value="EQD45962.1"/>
    <property type="molecule type" value="Genomic_DNA"/>
</dbReference>
<gene>
    <name evidence="2" type="ORF">B1B_12799</name>
</gene>
<reference evidence="2" key="2">
    <citation type="journal article" date="2014" name="ISME J.">
        <title>Microbial stratification in low pH oxic and suboxic macroscopic growths along an acid mine drainage.</title>
        <authorList>
            <person name="Mendez-Garcia C."/>
            <person name="Mesa V."/>
            <person name="Sprenger R.R."/>
            <person name="Richter M."/>
            <person name="Diez M.S."/>
            <person name="Solano J."/>
            <person name="Bargiela R."/>
            <person name="Golyshina O.V."/>
            <person name="Manteca A."/>
            <person name="Ramos J.L."/>
            <person name="Gallego J.R."/>
            <person name="Llorente I."/>
            <person name="Martins Dos Santos V.A."/>
            <person name="Jensen O.N."/>
            <person name="Pelaez A.I."/>
            <person name="Sanchez J."/>
            <person name="Ferrer M."/>
        </authorList>
    </citation>
    <scope>NUCLEOTIDE SEQUENCE</scope>
</reference>
<reference evidence="2" key="1">
    <citation type="submission" date="2013-08" db="EMBL/GenBank/DDBJ databases">
        <authorList>
            <person name="Mendez C."/>
            <person name="Richter M."/>
            <person name="Ferrer M."/>
            <person name="Sanchez J."/>
        </authorList>
    </citation>
    <scope>NUCLEOTIDE SEQUENCE</scope>
</reference>
<dbReference type="InterPro" id="IPR002850">
    <property type="entry name" value="PIN_toxin-like"/>
</dbReference>
<organism evidence="2">
    <name type="scientific">mine drainage metagenome</name>
    <dbReference type="NCBI Taxonomy" id="410659"/>
    <lineage>
        <taxon>unclassified sequences</taxon>
        <taxon>metagenomes</taxon>
        <taxon>ecological metagenomes</taxon>
    </lineage>
</organism>
<feature type="domain" description="PIN" evidence="1">
    <location>
        <begin position="10"/>
        <end position="119"/>
    </location>
</feature>
<accession>T0ZNA2</accession>
<dbReference type="Pfam" id="PF13470">
    <property type="entry name" value="PIN_3"/>
    <property type="match status" value="1"/>
</dbReference>
<sequence length="152" mass="16517">MGTQGAMTLRVVFDTTAVVSALLFPSGRLAWLRAHWAERRCTPLISRATAAELARVLAYPRFRLSVADRHELLGDYLPYCETVHRVGACPQGCRDATDQMFLDLAHVGYAQVLVSGDKDLLALVGQTGFAIEAPAAYRERVSGPKVTGGERG</sequence>
<protein>
    <submittedName>
        <fullName evidence="2">Protein containing DUF132</fullName>
    </submittedName>
</protein>
<name>T0ZNA2_9ZZZZ</name>
<dbReference type="SUPFAM" id="SSF88723">
    <property type="entry name" value="PIN domain-like"/>
    <property type="match status" value="1"/>
</dbReference>
<evidence type="ECO:0000259" key="1">
    <source>
        <dbReference type="Pfam" id="PF13470"/>
    </source>
</evidence>
<comment type="caution">
    <text evidence="2">The sequence shown here is derived from an EMBL/GenBank/DDBJ whole genome shotgun (WGS) entry which is preliminary data.</text>
</comment>
<dbReference type="NCBIfam" id="TIGR00305">
    <property type="entry name" value="putative toxin-antitoxin system toxin component, PIN family"/>
    <property type="match status" value="1"/>
</dbReference>
<dbReference type="InterPro" id="IPR002716">
    <property type="entry name" value="PIN_dom"/>
</dbReference>
<evidence type="ECO:0000313" key="2">
    <source>
        <dbReference type="EMBL" id="EQD45962.1"/>
    </source>
</evidence>